<proteinExistence type="predicted"/>
<sequence>MKKIILMGLSVLLLAGCDGKKDYPIDEVFTKDSAFGVNANTTLDELKKKVELKEVKPNMYASNSAPKPYNYLNSYTYVFENDKICIVLGARKGDVKEKAEFVGEYDKLKNAINDIIYKAKPSKLQDIETRWTTENPFSTVRLGVYEKNNDVYFNYHVRYSYGCTN</sequence>
<protein>
    <recommendedName>
        <fullName evidence="3">Lipoprotein</fullName>
    </recommendedName>
</protein>
<evidence type="ECO:0000313" key="2">
    <source>
        <dbReference type="Proteomes" id="UP000273143"/>
    </source>
</evidence>
<name>A0A3Q9JLD5_9GAMM</name>
<reference evidence="2" key="1">
    <citation type="submission" date="2018-06" db="EMBL/GenBank/DDBJ databases">
        <title>Complete genome of Pseudomonas insecticola strain QZS01.</title>
        <authorList>
            <person name="Wang J."/>
            <person name="Su Q."/>
        </authorList>
    </citation>
    <scope>NUCLEOTIDE SEQUENCE [LARGE SCALE GENOMIC DNA]</scope>
    <source>
        <strain evidence="2">QZS01</strain>
    </source>
</reference>
<gene>
    <name evidence="1" type="ORF">DM558_06185</name>
</gene>
<dbReference type="RefSeq" id="WP_127162703.1">
    <property type="nucleotide sequence ID" value="NZ_CP029822.1"/>
</dbReference>
<evidence type="ECO:0008006" key="3">
    <source>
        <dbReference type="Google" id="ProtNLM"/>
    </source>
</evidence>
<accession>A0A3Q9JLD5</accession>
<dbReference type="AlphaFoldDB" id="A0A3Q9JLD5"/>
<dbReference type="KEGG" id="emo:DM558_06185"/>
<evidence type="ECO:0000313" key="1">
    <source>
        <dbReference type="EMBL" id="AZS50388.1"/>
    </source>
</evidence>
<organism evidence="1 2">
    <name type="scientific">Entomomonas moraniae</name>
    <dbReference type="NCBI Taxonomy" id="2213226"/>
    <lineage>
        <taxon>Bacteria</taxon>
        <taxon>Pseudomonadati</taxon>
        <taxon>Pseudomonadota</taxon>
        <taxon>Gammaproteobacteria</taxon>
        <taxon>Pseudomonadales</taxon>
        <taxon>Pseudomonadaceae</taxon>
        <taxon>Entomomonas</taxon>
    </lineage>
</organism>
<keyword evidence="2" id="KW-1185">Reference proteome</keyword>
<dbReference type="PROSITE" id="PS51257">
    <property type="entry name" value="PROKAR_LIPOPROTEIN"/>
    <property type="match status" value="1"/>
</dbReference>
<dbReference type="Proteomes" id="UP000273143">
    <property type="component" value="Chromosome"/>
</dbReference>
<dbReference type="EMBL" id="CP029822">
    <property type="protein sequence ID" value="AZS50388.1"/>
    <property type="molecule type" value="Genomic_DNA"/>
</dbReference>